<dbReference type="InterPro" id="IPR036185">
    <property type="entry name" value="DNA_heli_DnaB-like_N_sf"/>
</dbReference>
<keyword evidence="2 12" id="KW-0639">Primosome</keyword>
<dbReference type="GO" id="GO:0005829">
    <property type="term" value="C:cytosol"/>
    <property type="evidence" value="ECO:0007669"/>
    <property type="project" value="TreeGrafter"/>
</dbReference>
<keyword evidence="8 12" id="KW-0238">DNA-binding</keyword>
<dbReference type="GO" id="GO:0043139">
    <property type="term" value="F:5'-3' DNA helicase activity"/>
    <property type="evidence" value="ECO:0007669"/>
    <property type="project" value="UniProtKB-EC"/>
</dbReference>
<accession>A0AAE3H1M3</accession>
<dbReference type="NCBIfam" id="TIGR00665">
    <property type="entry name" value="DnaB"/>
    <property type="match status" value="1"/>
</dbReference>
<keyword evidence="7 12" id="KW-0067">ATP-binding</keyword>
<dbReference type="SUPFAM" id="SSF48024">
    <property type="entry name" value="N-terminal domain of DnaB helicase"/>
    <property type="match status" value="1"/>
</dbReference>
<dbReference type="Gene3D" id="3.40.50.300">
    <property type="entry name" value="P-loop containing nucleotide triphosphate hydrolases"/>
    <property type="match status" value="1"/>
</dbReference>
<dbReference type="Pfam" id="PF00772">
    <property type="entry name" value="DnaB"/>
    <property type="match status" value="1"/>
</dbReference>
<dbReference type="Gene3D" id="1.10.860.10">
    <property type="entry name" value="DNAb Helicase, Chain A"/>
    <property type="match status" value="1"/>
</dbReference>
<dbReference type="SUPFAM" id="SSF52540">
    <property type="entry name" value="P-loop containing nucleoside triphosphate hydrolases"/>
    <property type="match status" value="1"/>
</dbReference>
<evidence type="ECO:0000256" key="7">
    <source>
        <dbReference type="ARBA" id="ARBA00022840"/>
    </source>
</evidence>
<keyword evidence="9" id="KW-0413">Isomerase</keyword>
<evidence type="ECO:0000313" key="15">
    <source>
        <dbReference type="Proteomes" id="UP001204144"/>
    </source>
</evidence>
<organism evidence="14 15">
    <name type="scientific">Lacihabitans soyangensis</name>
    <dbReference type="NCBI Taxonomy" id="869394"/>
    <lineage>
        <taxon>Bacteria</taxon>
        <taxon>Pseudomonadati</taxon>
        <taxon>Bacteroidota</taxon>
        <taxon>Cytophagia</taxon>
        <taxon>Cytophagales</taxon>
        <taxon>Leadbetterellaceae</taxon>
        <taxon>Lacihabitans</taxon>
    </lineage>
</organism>
<evidence type="ECO:0000256" key="3">
    <source>
        <dbReference type="ARBA" id="ARBA00022705"/>
    </source>
</evidence>
<comment type="function">
    <text evidence="12">The main replicative DNA helicase, it participates in initiation and elongation during chromosome replication. Travels ahead of the DNA replisome, separating dsDNA into templates for DNA synthesis. A processive ATP-dependent 5'-3' DNA helicase it has DNA-dependent ATPase activity.</text>
</comment>
<keyword evidence="6 12" id="KW-0347">Helicase</keyword>
<dbReference type="EMBL" id="RJUF01000023">
    <property type="protein sequence ID" value="MCP9763277.1"/>
    <property type="molecule type" value="Genomic_DNA"/>
</dbReference>
<dbReference type="GO" id="GO:0003677">
    <property type="term" value="F:DNA binding"/>
    <property type="evidence" value="ECO:0007669"/>
    <property type="project" value="UniProtKB-UniRule"/>
</dbReference>
<evidence type="ECO:0000256" key="2">
    <source>
        <dbReference type="ARBA" id="ARBA00022515"/>
    </source>
</evidence>
<dbReference type="GO" id="GO:0005524">
    <property type="term" value="F:ATP binding"/>
    <property type="evidence" value="ECO:0007669"/>
    <property type="project" value="UniProtKB-UniRule"/>
</dbReference>
<evidence type="ECO:0000256" key="4">
    <source>
        <dbReference type="ARBA" id="ARBA00022741"/>
    </source>
</evidence>
<sequence length="488" mass="54490">MKQQRRRSPEKTKRNPEQIFDFQQSSHIIELEAAVLGGVIKEKDALTTVIDVLKPESFISEKHEAIYQAILTLFGKSEPVDLLTVTNQLRLNGELEFIGGAAYLARISAKSISSHIEQDARIIVQYAIRRSIVKIMGDVQTKAYEDTTDVFNLLDSTEQHLREIQEGNLNKNIPDLHLVVQKTIQEIKNKAEQDGGSASVPSGFPSLDRVTGGWHNTELVIIAARPAMGKTAFVVSALRNAAIDFKMPVALFSLEMSSQQVMLRLISAEAEIDSNKLRKGELETEDWHALHSRLNNLATAPIYIDDTPALSVLELRTKARRLKAFHNIRLLIVDYLQLMTAGNGKGGMNREQEIAAISRSLKTIAKELNIPVLALSQLSRSVETRAGDKRPQLSDLRESGSIEQDADVVMFLYRPEYYQITETETGESTKGMAEVIIAKNRSGSVDNVNLRFVGKYTRFMEFDGFTVSQDKYEEISGTKILGSKANDL</sequence>
<evidence type="ECO:0000256" key="12">
    <source>
        <dbReference type="RuleBase" id="RU362085"/>
    </source>
</evidence>
<evidence type="ECO:0000256" key="11">
    <source>
        <dbReference type="NCBIfam" id="TIGR00665"/>
    </source>
</evidence>
<evidence type="ECO:0000256" key="9">
    <source>
        <dbReference type="ARBA" id="ARBA00023235"/>
    </source>
</evidence>
<dbReference type="PROSITE" id="PS51199">
    <property type="entry name" value="SF4_HELICASE"/>
    <property type="match status" value="1"/>
</dbReference>
<comment type="caution">
    <text evidence="14">The sequence shown here is derived from an EMBL/GenBank/DDBJ whole genome shotgun (WGS) entry which is preliminary data.</text>
</comment>
<reference evidence="14 15" key="1">
    <citation type="submission" date="2018-11" db="EMBL/GenBank/DDBJ databases">
        <title>Novel bacteria species description.</title>
        <authorList>
            <person name="Han J.-H."/>
        </authorList>
    </citation>
    <scope>NUCLEOTIDE SEQUENCE [LARGE SCALE GENOMIC DNA]</scope>
    <source>
        <strain evidence="14 15">KCTC23259</strain>
    </source>
</reference>
<evidence type="ECO:0000313" key="14">
    <source>
        <dbReference type="EMBL" id="MCP9763277.1"/>
    </source>
</evidence>
<protein>
    <recommendedName>
        <fullName evidence="11 12">Replicative DNA helicase</fullName>
        <ecNumber evidence="11 12">5.6.2.3</ecNumber>
    </recommendedName>
</protein>
<evidence type="ECO:0000256" key="6">
    <source>
        <dbReference type="ARBA" id="ARBA00022806"/>
    </source>
</evidence>
<dbReference type="InterPro" id="IPR027417">
    <property type="entry name" value="P-loop_NTPase"/>
</dbReference>
<dbReference type="EC" id="5.6.2.3" evidence="11 12"/>
<evidence type="ECO:0000256" key="1">
    <source>
        <dbReference type="ARBA" id="ARBA00008428"/>
    </source>
</evidence>
<dbReference type="Proteomes" id="UP001204144">
    <property type="component" value="Unassembled WGS sequence"/>
</dbReference>
<proteinExistence type="inferred from homology"/>
<dbReference type="InterPro" id="IPR016136">
    <property type="entry name" value="DNA_helicase_N/primase_C"/>
</dbReference>
<dbReference type="RefSeq" id="WP_255037059.1">
    <property type="nucleotide sequence ID" value="NZ_RJUF01000023.1"/>
</dbReference>
<keyword evidence="5 12" id="KW-0378">Hydrolase</keyword>
<keyword evidence="3 12" id="KW-0235">DNA replication</keyword>
<comment type="similarity">
    <text evidence="1 12">Belongs to the helicase family. DnaB subfamily.</text>
</comment>
<dbReference type="PANTHER" id="PTHR30153">
    <property type="entry name" value="REPLICATIVE DNA HELICASE DNAB"/>
    <property type="match status" value="1"/>
</dbReference>
<dbReference type="Pfam" id="PF03796">
    <property type="entry name" value="DnaB_C"/>
    <property type="match status" value="1"/>
</dbReference>
<evidence type="ECO:0000256" key="5">
    <source>
        <dbReference type="ARBA" id="ARBA00022801"/>
    </source>
</evidence>
<dbReference type="InterPro" id="IPR007694">
    <property type="entry name" value="DNA_helicase_DnaB-like_C"/>
</dbReference>
<keyword evidence="4 12" id="KW-0547">Nucleotide-binding</keyword>
<evidence type="ECO:0000256" key="8">
    <source>
        <dbReference type="ARBA" id="ARBA00023125"/>
    </source>
</evidence>
<dbReference type="GO" id="GO:0006269">
    <property type="term" value="P:DNA replication, synthesis of primer"/>
    <property type="evidence" value="ECO:0007669"/>
    <property type="project" value="UniProtKB-UniRule"/>
</dbReference>
<name>A0AAE3H1M3_9BACT</name>
<keyword evidence="15" id="KW-1185">Reference proteome</keyword>
<dbReference type="InterPro" id="IPR007692">
    <property type="entry name" value="DNA_helicase_DnaB"/>
</dbReference>
<dbReference type="GO" id="GO:0016787">
    <property type="term" value="F:hydrolase activity"/>
    <property type="evidence" value="ECO:0007669"/>
    <property type="project" value="UniProtKB-KW"/>
</dbReference>
<evidence type="ECO:0000256" key="10">
    <source>
        <dbReference type="ARBA" id="ARBA00048954"/>
    </source>
</evidence>
<dbReference type="CDD" id="cd00984">
    <property type="entry name" value="DnaB_C"/>
    <property type="match status" value="1"/>
</dbReference>
<feature type="domain" description="SF4 helicase" evidence="13">
    <location>
        <begin position="193"/>
        <end position="466"/>
    </location>
</feature>
<gene>
    <name evidence="14" type="primary">dnaB</name>
    <name evidence="14" type="ORF">EGI31_09935</name>
</gene>
<evidence type="ECO:0000259" key="13">
    <source>
        <dbReference type="PROSITE" id="PS51199"/>
    </source>
</evidence>
<dbReference type="InterPro" id="IPR007693">
    <property type="entry name" value="DNA_helicase_DnaB-like_N"/>
</dbReference>
<comment type="catalytic activity">
    <reaction evidence="10 12">
        <text>ATP + H2O = ADP + phosphate + H(+)</text>
        <dbReference type="Rhea" id="RHEA:13065"/>
        <dbReference type="ChEBI" id="CHEBI:15377"/>
        <dbReference type="ChEBI" id="CHEBI:15378"/>
        <dbReference type="ChEBI" id="CHEBI:30616"/>
        <dbReference type="ChEBI" id="CHEBI:43474"/>
        <dbReference type="ChEBI" id="CHEBI:456216"/>
        <dbReference type="EC" id="5.6.2.3"/>
    </reaction>
</comment>
<dbReference type="GO" id="GO:1990077">
    <property type="term" value="C:primosome complex"/>
    <property type="evidence" value="ECO:0007669"/>
    <property type="project" value="UniProtKB-UniRule"/>
</dbReference>
<dbReference type="AlphaFoldDB" id="A0AAE3H1M3"/>
<dbReference type="PANTHER" id="PTHR30153:SF2">
    <property type="entry name" value="REPLICATIVE DNA HELICASE"/>
    <property type="match status" value="1"/>
</dbReference>